<dbReference type="Proteomes" id="UP001556709">
    <property type="component" value="Unassembled WGS sequence"/>
</dbReference>
<accession>A0ABV3TE52</accession>
<keyword evidence="2" id="KW-1185">Reference proteome</keyword>
<gene>
    <name evidence="1" type="ORF">V6X73_09370</name>
</gene>
<dbReference type="RefSeq" id="WP_367991154.1">
    <property type="nucleotide sequence ID" value="NZ_JBAKFM010000005.1"/>
</dbReference>
<protein>
    <submittedName>
        <fullName evidence="1">Helix-turn-helix domain-containing protein</fullName>
    </submittedName>
</protein>
<comment type="caution">
    <text evidence="1">The sequence shown here is derived from an EMBL/GenBank/DDBJ whole genome shotgun (WGS) entry which is preliminary data.</text>
</comment>
<evidence type="ECO:0000313" key="2">
    <source>
        <dbReference type="Proteomes" id="UP001556709"/>
    </source>
</evidence>
<organism evidence="1 2">
    <name type="scientific">Spiribacter pallidus</name>
    <dbReference type="NCBI Taxonomy" id="1987936"/>
    <lineage>
        <taxon>Bacteria</taxon>
        <taxon>Pseudomonadati</taxon>
        <taxon>Pseudomonadota</taxon>
        <taxon>Gammaproteobacteria</taxon>
        <taxon>Chromatiales</taxon>
        <taxon>Ectothiorhodospiraceae</taxon>
        <taxon>Spiribacter</taxon>
    </lineage>
</organism>
<dbReference type="Gene3D" id="3.60.21.10">
    <property type="match status" value="1"/>
</dbReference>
<dbReference type="InterPro" id="IPR029052">
    <property type="entry name" value="Metallo-depent_PP-like"/>
</dbReference>
<dbReference type="EMBL" id="JBAKFM010000005">
    <property type="protein sequence ID" value="MEX0469935.1"/>
    <property type="molecule type" value="Genomic_DNA"/>
</dbReference>
<dbReference type="SUPFAM" id="SSF56300">
    <property type="entry name" value="Metallo-dependent phosphatases"/>
    <property type="match status" value="1"/>
</dbReference>
<name>A0ABV3TE52_9GAMM</name>
<proteinExistence type="predicted"/>
<reference evidence="1 2" key="1">
    <citation type="submission" date="2024-02" db="EMBL/GenBank/DDBJ databases">
        <title>New especies of Spiribacter isolated from saline water.</title>
        <authorList>
            <person name="Leon M.J."/>
            <person name="De La Haba R."/>
            <person name="Sanchez-Porro C."/>
            <person name="Ventosa A."/>
        </authorList>
    </citation>
    <scope>NUCLEOTIDE SEQUENCE [LARGE SCALE GENOMIC DNA]</scope>
    <source>
        <strain evidence="2">ag22IC6-390</strain>
    </source>
</reference>
<sequence>MKRYTDEQIIAAVEEMGSQAAAAIHLGINRRTLERRIANIRSKEAGEQVQPTGFEIPEGHIVRGTSTLLDAETGEPKLEWVKTALDKQQQIEAAKEAVEALTQQIEPATPKKSSDVADNLMSVIPITDMHVGMYAWGQEVGEDYDTEKAITALTASVGYLVDMAPRSKTCVIMQLGDFFHAENMDGVTSRSKNVLDVDTRMPRVINQGMIALRHCIEKALERHERVQFVSIAGNHDEILGHALRSAFKMLYRDEPRVEVLDSPSSRQYIKFGKVLIGATHGHQTKDRDLPGIMATERPEDWGQTKHRYFFRGHHHHDNRVEYNGCIVEQFRTMSAGDAYAVQHGYLSGRDMKVITYDPNCGEMSRSVCSVDLVRRLYDV</sequence>
<evidence type="ECO:0000313" key="1">
    <source>
        <dbReference type="EMBL" id="MEX0469935.1"/>
    </source>
</evidence>